<protein>
    <recommendedName>
        <fullName evidence="3">Peptidase S74 domain-containing protein</fullName>
    </recommendedName>
</protein>
<reference evidence="1" key="2">
    <citation type="submission" date="2022-01" db="EMBL/GenBank/DDBJ databases">
        <authorList>
            <person name="Yamashiro T."/>
            <person name="Shiraishi A."/>
            <person name="Satake H."/>
            <person name="Nakayama K."/>
        </authorList>
    </citation>
    <scope>NUCLEOTIDE SEQUENCE</scope>
</reference>
<evidence type="ECO:0000313" key="1">
    <source>
        <dbReference type="EMBL" id="GJT87481.1"/>
    </source>
</evidence>
<evidence type="ECO:0008006" key="3">
    <source>
        <dbReference type="Google" id="ProtNLM"/>
    </source>
</evidence>
<dbReference type="EMBL" id="BQNB010019641">
    <property type="protein sequence ID" value="GJT87481.1"/>
    <property type="molecule type" value="Genomic_DNA"/>
</dbReference>
<keyword evidence="2" id="KW-1185">Reference proteome</keyword>
<gene>
    <name evidence="1" type="ORF">Tco_1069198</name>
</gene>
<feature type="non-terminal residue" evidence="1">
    <location>
        <position position="1"/>
    </location>
</feature>
<reference evidence="1" key="1">
    <citation type="journal article" date="2022" name="Int. J. Mol. Sci.">
        <title>Draft Genome of Tanacetum Coccineum: Genomic Comparison of Closely Related Tanacetum-Family Plants.</title>
        <authorList>
            <person name="Yamashiro T."/>
            <person name="Shiraishi A."/>
            <person name="Nakayama K."/>
            <person name="Satake H."/>
        </authorList>
    </citation>
    <scope>NUCLEOTIDE SEQUENCE</scope>
</reference>
<organism evidence="1 2">
    <name type="scientific">Tanacetum coccineum</name>
    <dbReference type="NCBI Taxonomy" id="301880"/>
    <lineage>
        <taxon>Eukaryota</taxon>
        <taxon>Viridiplantae</taxon>
        <taxon>Streptophyta</taxon>
        <taxon>Embryophyta</taxon>
        <taxon>Tracheophyta</taxon>
        <taxon>Spermatophyta</taxon>
        <taxon>Magnoliopsida</taxon>
        <taxon>eudicotyledons</taxon>
        <taxon>Gunneridae</taxon>
        <taxon>Pentapetalae</taxon>
        <taxon>asterids</taxon>
        <taxon>campanulids</taxon>
        <taxon>Asterales</taxon>
        <taxon>Asteraceae</taxon>
        <taxon>Asteroideae</taxon>
        <taxon>Anthemideae</taxon>
        <taxon>Anthemidinae</taxon>
        <taxon>Tanacetum</taxon>
    </lineage>
</organism>
<accession>A0ABQ5HHV6</accession>
<comment type="caution">
    <text evidence="1">The sequence shown here is derived from an EMBL/GenBank/DDBJ whole genome shotgun (WGS) entry which is preliminary data.</text>
</comment>
<name>A0ABQ5HHV6_9ASTR</name>
<sequence>ITLGTWVDPEDGRVYTDVLAYTPPVAPVQTPPSLEWSSGSFPISPSSPLVPSPINSLVATLTATISVDKDQFIEIRAQDVRELYTRSRAVRGHVDTQMADMSWAGYDDHRLVYDMLVQQATMQRELQEIRGRITALKQERDRKE</sequence>
<dbReference type="Proteomes" id="UP001151760">
    <property type="component" value="Unassembled WGS sequence"/>
</dbReference>
<proteinExistence type="predicted"/>
<evidence type="ECO:0000313" key="2">
    <source>
        <dbReference type="Proteomes" id="UP001151760"/>
    </source>
</evidence>